<evidence type="ECO:0000313" key="2">
    <source>
        <dbReference type="Proteomes" id="UP000027586"/>
    </source>
</evidence>
<keyword evidence="2" id="KW-1185">Reference proteome</keyword>
<evidence type="ECO:0000313" key="1">
    <source>
        <dbReference type="EMBL" id="CDH54742.1"/>
    </source>
</evidence>
<name>A0A068RYQ3_9FUNG</name>
<dbReference type="Proteomes" id="UP000027586">
    <property type="component" value="Unassembled WGS sequence"/>
</dbReference>
<organism evidence="1 2">
    <name type="scientific">Lichtheimia corymbifera JMRC:FSU:9682</name>
    <dbReference type="NCBI Taxonomy" id="1263082"/>
    <lineage>
        <taxon>Eukaryota</taxon>
        <taxon>Fungi</taxon>
        <taxon>Fungi incertae sedis</taxon>
        <taxon>Mucoromycota</taxon>
        <taxon>Mucoromycotina</taxon>
        <taxon>Mucoromycetes</taxon>
        <taxon>Mucorales</taxon>
        <taxon>Lichtheimiaceae</taxon>
        <taxon>Lichtheimia</taxon>
    </lineage>
</organism>
<sequence>MHVIGGSYQQPAQEAATMSNRIHTFSFNNICSTLCGFSSLANYFHQEHPAAYISYGSVTSATSYNCVCVFWCYQRLSSTQGSRHQATPLPFESGYQQSFIAWTSLQQGNRHQAFYIPYGLG</sequence>
<accession>A0A068RYQ3</accession>
<dbReference type="OrthoDB" id="10371374at2759"/>
<comment type="caution">
    <text evidence="1">The sequence shown here is derived from an EMBL/GenBank/DDBJ whole genome shotgun (WGS) entry which is preliminary data.</text>
</comment>
<proteinExistence type="predicted"/>
<reference evidence="1" key="1">
    <citation type="submission" date="2013-08" db="EMBL/GenBank/DDBJ databases">
        <title>Gene expansion shapes genome architecture in the human pathogen Lichtheimia corymbifera: an evolutionary genomics analysis in the ancient terrestrial Mucorales (Mucoromycotina).</title>
        <authorList>
            <person name="Schwartze V.U."/>
            <person name="Winter S."/>
            <person name="Shelest E."/>
            <person name="Marcet-Houben M."/>
            <person name="Horn F."/>
            <person name="Wehner S."/>
            <person name="Hoffmann K."/>
            <person name="Riege K."/>
            <person name="Sammeth M."/>
            <person name="Nowrousian M."/>
            <person name="Valiante V."/>
            <person name="Linde J."/>
            <person name="Jacobsen I.D."/>
            <person name="Marz M."/>
            <person name="Brakhage A.A."/>
            <person name="Gabaldon T."/>
            <person name="Bocker S."/>
            <person name="Voigt K."/>
        </authorList>
    </citation>
    <scope>NUCLEOTIDE SEQUENCE [LARGE SCALE GENOMIC DNA]</scope>
    <source>
        <strain evidence="1">FSU 9682</strain>
    </source>
</reference>
<dbReference type="VEuPathDB" id="FungiDB:LCOR_05962.1"/>
<gene>
    <name evidence="1" type="ORF">LCOR_05962.1</name>
</gene>
<dbReference type="AlphaFoldDB" id="A0A068RYQ3"/>
<protein>
    <submittedName>
        <fullName evidence="1">Uncharacterized protein</fullName>
    </submittedName>
</protein>
<dbReference type="EMBL" id="CBTN010000025">
    <property type="protein sequence ID" value="CDH54742.1"/>
    <property type="molecule type" value="Genomic_DNA"/>
</dbReference>